<organism evidence="5 6">
    <name type="scientific">Rhodococcus opacus</name>
    <name type="common">Nocardia opaca</name>
    <dbReference type="NCBI Taxonomy" id="37919"/>
    <lineage>
        <taxon>Bacteria</taxon>
        <taxon>Bacillati</taxon>
        <taxon>Actinomycetota</taxon>
        <taxon>Actinomycetes</taxon>
        <taxon>Mycobacteriales</taxon>
        <taxon>Nocardiaceae</taxon>
        <taxon>Rhodococcus</taxon>
    </lineage>
</organism>
<proteinExistence type="inferred from homology"/>
<reference evidence="5 6" key="1">
    <citation type="submission" date="2014-07" db="EMBL/GenBank/DDBJ databases">
        <title>Genome Sequence of Rhodococcus opacus Strain R7, a Biodegrader of Mono- and Polycyclic Aromatic Hydrocarbons.</title>
        <authorList>
            <person name="Di Gennaro P."/>
            <person name="Zampolli J."/>
            <person name="Presti I."/>
            <person name="Cappelletti M."/>
            <person name="D'Ursi P."/>
            <person name="Orro A."/>
            <person name="Mezzelani A."/>
            <person name="Milanesi L."/>
        </authorList>
    </citation>
    <scope>NUCLEOTIDE SEQUENCE [LARGE SCALE GENOMIC DNA]</scope>
    <source>
        <strain evidence="5 6">R7</strain>
    </source>
</reference>
<dbReference type="Pfam" id="PF13556">
    <property type="entry name" value="HTH_30"/>
    <property type="match status" value="1"/>
</dbReference>
<evidence type="ECO:0000256" key="1">
    <source>
        <dbReference type="ARBA" id="ARBA00006754"/>
    </source>
</evidence>
<dbReference type="PANTHER" id="PTHR33744:SF1">
    <property type="entry name" value="DNA-BINDING TRANSCRIPTIONAL ACTIVATOR ADER"/>
    <property type="match status" value="1"/>
</dbReference>
<name>A0A076EUG6_RHOOP</name>
<dbReference type="InterPro" id="IPR042070">
    <property type="entry name" value="PucR_C-HTH_sf"/>
</dbReference>
<dbReference type="Gene3D" id="1.10.10.2840">
    <property type="entry name" value="PucR C-terminal helix-turn-helix domain"/>
    <property type="match status" value="1"/>
</dbReference>
<sequence length="393" mass="41747">MTVSSDVAPSPTEVLGSMLESVDQLSEQLVSRILSAEHGYVEATLLTPEQLYAACVDNLTAMLGNLAGSAPIRLEAARAAGQLKAEQGVPLAALLHAFRLGGRLIWDELMDRSEGRATNALLDMAAQVWALVDVYSDSAAEAYRETADLRAREDAESRGRLIRTLFGDHAANPAGAADALRTFRIPENSTFLVVSVEAASSPSAADVVQSDLRGVGVDSVWDTEVDGRIGLLWAATAEVLDSALDLLGRTGHGRIGVSSVFGRPGGTSRAVEQARIARRCAGHGGCTLTRYESVPVSLLLVSVPDAGKLASSQILGPVLALPAEEQESLLATLDAWFSCRGSTTAAATQLHYHRNTVLYRLRRIHTLTGRDFSDPIDAAELYVGLRAHQLLGA</sequence>
<dbReference type="InterPro" id="IPR051448">
    <property type="entry name" value="CdaR-like_regulators"/>
</dbReference>
<dbReference type="EMBL" id="CP008947">
    <property type="protein sequence ID" value="AII09451.1"/>
    <property type="molecule type" value="Genomic_DNA"/>
</dbReference>
<dbReference type="Pfam" id="PF14361">
    <property type="entry name" value="RsbRD_N"/>
    <property type="match status" value="1"/>
</dbReference>
<dbReference type="InterPro" id="IPR025736">
    <property type="entry name" value="PucR_C-HTH_dom"/>
</dbReference>
<dbReference type="InterPro" id="IPR041522">
    <property type="entry name" value="CdaR_GGDEF"/>
</dbReference>
<dbReference type="Pfam" id="PF17853">
    <property type="entry name" value="GGDEF_2"/>
    <property type="match status" value="1"/>
</dbReference>
<protein>
    <submittedName>
        <fullName evidence="5">PucR family transcriptional regulator</fullName>
    </submittedName>
</protein>
<evidence type="ECO:0000259" key="3">
    <source>
        <dbReference type="Pfam" id="PF14361"/>
    </source>
</evidence>
<dbReference type="eggNOG" id="COG2508">
    <property type="taxonomic scope" value="Bacteria"/>
</dbReference>
<dbReference type="RefSeq" id="WP_037226868.1">
    <property type="nucleotide sequence ID" value="NZ_CP008947.1"/>
</dbReference>
<feature type="domain" description="RsbT co-antagonist protein RsbRD N-terminal" evidence="3">
    <location>
        <begin position="23"/>
        <end position="158"/>
    </location>
</feature>
<feature type="domain" description="CdaR GGDEF-like" evidence="4">
    <location>
        <begin position="173"/>
        <end position="279"/>
    </location>
</feature>
<evidence type="ECO:0000313" key="5">
    <source>
        <dbReference type="EMBL" id="AII09451.1"/>
    </source>
</evidence>
<dbReference type="AlphaFoldDB" id="A0A076EUG6"/>
<dbReference type="PANTHER" id="PTHR33744">
    <property type="entry name" value="CARBOHYDRATE DIACID REGULATOR"/>
    <property type="match status" value="1"/>
</dbReference>
<dbReference type="Proteomes" id="UP000028488">
    <property type="component" value="Chromosome"/>
</dbReference>
<accession>A0A076EUG6</accession>
<evidence type="ECO:0000313" key="6">
    <source>
        <dbReference type="Proteomes" id="UP000028488"/>
    </source>
</evidence>
<feature type="domain" description="PucR C-terminal helix-turn-helix" evidence="2">
    <location>
        <begin position="329"/>
        <end position="387"/>
    </location>
</feature>
<evidence type="ECO:0000259" key="4">
    <source>
        <dbReference type="Pfam" id="PF17853"/>
    </source>
</evidence>
<comment type="similarity">
    <text evidence="1">Belongs to the CdaR family.</text>
</comment>
<gene>
    <name evidence="5" type="ORF">EP51_34350</name>
</gene>
<dbReference type="InterPro" id="IPR025751">
    <property type="entry name" value="RsbRD_N_dom"/>
</dbReference>
<evidence type="ECO:0000259" key="2">
    <source>
        <dbReference type="Pfam" id="PF13556"/>
    </source>
</evidence>